<evidence type="ECO:0000259" key="10">
    <source>
        <dbReference type="Pfam" id="PF19425"/>
    </source>
</evidence>
<keyword evidence="12" id="KW-1185">Reference proteome</keyword>
<dbReference type="GO" id="GO:0004222">
    <property type="term" value="F:metalloendopeptidase activity"/>
    <property type="evidence" value="ECO:0007669"/>
    <property type="project" value="TreeGrafter"/>
</dbReference>
<keyword evidence="4" id="KW-0479">Metal-binding</keyword>
<sequence length="535" mass="56236">MTLLLRATSPDLLPPVDAAVPHQRTAADSTALSTAPAAETTDVAEATPTAANPGDTDSTDTPSIDATPTDAAPAAEAETVAPGPSLAALPAPRVPDSEAAAVTAPSGETSDAGRTDDVIPDEALGEELATTDDTDPANPSAAIAQTVQVQRGDTLITVLVNAGVSHDDAYGAIEALQDLFAPKDLRPGQEIALTFSAPEKQHQGPIDFQLVNLSLQPSVDRDLQVTRALDGGFTAFAIDRPLTHRTVAMRGEIHSSLFEAAQDAGVPVAIISAAIKALSYDVDFQRDIQPGDTFEFVFDRLDDEEGNLAKPGDLLYASITLSGKTYQLYRYEMSDGFVDYFNPKGESVRKALLRTPVDGARITSGYGMRNHPILGYSKMHKGVDFGAPTGTPIFAAGDGVITKIGPFSSYGNYVQIKHNTTYATAYAHISRFAKGLHVGSRVHQGDVIAYVGATGRATGPHLHFEVLVNGSQVNPTSVKLPSGSKLAGAELNKFKAAMNDMISLKEQIEAAQLQTAQGTVQSPDCSAAPNYPACQ</sequence>
<proteinExistence type="predicted"/>
<evidence type="ECO:0000256" key="1">
    <source>
        <dbReference type="ARBA" id="ARBA00001947"/>
    </source>
</evidence>
<reference evidence="11 12" key="1">
    <citation type="submission" date="2019-08" db="EMBL/GenBank/DDBJ databases">
        <title>Hyperibacter terrae gen. nov., sp. nov. and Hyperibacter viscosus sp. nov., two new members in the family Rhodospirillaceae isolated from the rhizosphere of Hypericum perforatum.</title>
        <authorList>
            <person name="Noviana Z."/>
        </authorList>
    </citation>
    <scope>NUCLEOTIDE SEQUENCE [LARGE SCALE GENOMIC DNA]</scope>
    <source>
        <strain evidence="11 12">R5913</strain>
    </source>
</reference>
<keyword evidence="5" id="KW-0378">Hydrolase</keyword>
<name>A0A5J6MR56_9PROT</name>
<dbReference type="Pfam" id="PF19425">
    <property type="entry name" value="Csd3_N2"/>
    <property type="match status" value="1"/>
</dbReference>
<organism evidence="11 12">
    <name type="scientific">Hypericibacter terrae</name>
    <dbReference type="NCBI Taxonomy" id="2602015"/>
    <lineage>
        <taxon>Bacteria</taxon>
        <taxon>Pseudomonadati</taxon>
        <taxon>Pseudomonadota</taxon>
        <taxon>Alphaproteobacteria</taxon>
        <taxon>Rhodospirillales</taxon>
        <taxon>Dongiaceae</taxon>
        <taxon>Hypericibacter</taxon>
    </lineage>
</organism>
<keyword evidence="6" id="KW-0862">Zinc</keyword>
<dbReference type="InterPro" id="IPR050570">
    <property type="entry name" value="Cell_wall_metabolism_enzyme"/>
</dbReference>
<dbReference type="PANTHER" id="PTHR21666:SF288">
    <property type="entry name" value="CELL DIVISION PROTEIN YTFB"/>
    <property type="match status" value="1"/>
</dbReference>
<keyword evidence="7" id="KW-0482">Metalloprotease</keyword>
<dbReference type="Gene3D" id="3.10.450.350">
    <property type="match status" value="2"/>
</dbReference>
<evidence type="ECO:0000313" key="11">
    <source>
        <dbReference type="EMBL" id="QEX19145.1"/>
    </source>
</evidence>
<comment type="subcellular location">
    <subcellularLocation>
        <location evidence="2">Cell envelope</location>
    </subcellularLocation>
</comment>
<keyword evidence="3" id="KW-0645">Protease</keyword>
<feature type="domain" description="M23ase beta-sheet core" evidence="9">
    <location>
        <begin position="378"/>
        <end position="475"/>
    </location>
</feature>
<dbReference type="PANTHER" id="PTHR21666">
    <property type="entry name" value="PEPTIDASE-RELATED"/>
    <property type="match status" value="1"/>
</dbReference>
<feature type="compositionally biased region" description="Low complexity" evidence="8">
    <location>
        <begin position="53"/>
        <end position="91"/>
    </location>
</feature>
<dbReference type="InterPro" id="IPR016047">
    <property type="entry name" value="M23ase_b-sheet_dom"/>
</dbReference>
<evidence type="ECO:0000256" key="3">
    <source>
        <dbReference type="ARBA" id="ARBA00022670"/>
    </source>
</evidence>
<dbReference type="InterPro" id="IPR045834">
    <property type="entry name" value="Csd3_N2"/>
</dbReference>
<dbReference type="Gene3D" id="2.70.70.10">
    <property type="entry name" value="Glucose Permease (Domain IIA)"/>
    <property type="match status" value="1"/>
</dbReference>
<dbReference type="GO" id="GO:0046872">
    <property type="term" value="F:metal ion binding"/>
    <property type="evidence" value="ECO:0007669"/>
    <property type="project" value="UniProtKB-KW"/>
</dbReference>
<evidence type="ECO:0000256" key="7">
    <source>
        <dbReference type="ARBA" id="ARBA00023049"/>
    </source>
</evidence>
<protein>
    <submittedName>
        <fullName evidence="11">Uncharacterized protein</fullName>
    </submittedName>
</protein>
<dbReference type="InterPro" id="IPR011055">
    <property type="entry name" value="Dup_hybrid_motif"/>
</dbReference>
<evidence type="ECO:0000256" key="5">
    <source>
        <dbReference type="ARBA" id="ARBA00022801"/>
    </source>
</evidence>
<feature type="region of interest" description="Disordered" evidence="8">
    <location>
        <begin position="23"/>
        <end position="117"/>
    </location>
</feature>
<dbReference type="GO" id="GO:0030313">
    <property type="term" value="C:cell envelope"/>
    <property type="evidence" value="ECO:0007669"/>
    <property type="project" value="UniProtKB-SubCell"/>
</dbReference>
<dbReference type="AlphaFoldDB" id="A0A5J6MR56"/>
<comment type="cofactor">
    <cofactor evidence="1">
        <name>Zn(2+)</name>
        <dbReference type="ChEBI" id="CHEBI:29105"/>
    </cofactor>
</comment>
<dbReference type="KEGG" id="htq:FRZ44_44580"/>
<evidence type="ECO:0000256" key="8">
    <source>
        <dbReference type="SAM" id="MobiDB-lite"/>
    </source>
</evidence>
<evidence type="ECO:0000256" key="6">
    <source>
        <dbReference type="ARBA" id="ARBA00022833"/>
    </source>
</evidence>
<accession>A0A5J6MR56</accession>
<evidence type="ECO:0000259" key="9">
    <source>
        <dbReference type="Pfam" id="PF01551"/>
    </source>
</evidence>
<dbReference type="Pfam" id="PF01551">
    <property type="entry name" value="Peptidase_M23"/>
    <property type="match status" value="1"/>
</dbReference>
<dbReference type="EMBL" id="CP042906">
    <property type="protein sequence ID" value="QEX19145.1"/>
    <property type="molecule type" value="Genomic_DNA"/>
</dbReference>
<feature type="domain" description="Csd3-like second N-terminal" evidence="10">
    <location>
        <begin position="246"/>
        <end position="365"/>
    </location>
</feature>
<evidence type="ECO:0000313" key="12">
    <source>
        <dbReference type="Proteomes" id="UP000326202"/>
    </source>
</evidence>
<dbReference type="CDD" id="cd12797">
    <property type="entry name" value="M23_peptidase"/>
    <property type="match status" value="1"/>
</dbReference>
<gene>
    <name evidence="11" type="ORF">FRZ44_44580</name>
</gene>
<evidence type="ECO:0000256" key="2">
    <source>
        <dbReference type="ARBA" id="ARBA00004196"/>
    </source>
</evidence>
<dbReference type="Proteomes" id="UP000326202">
    <property type="component" value="Chromosome"/>
</dbReference>
<evidence type="ECO:0000256" key="4">
    <source>
        <dbReference type="ARBA" id="ARBA00022723"/>
    </source>
</evidence>
<dbReference type="GO" id="GO:0006508">
    <property type="term" value="P:proteolysis"/>
    <property type="evidence" value="ECO:0007669"/>
    <property type="project" value="UniProtKB-KW"/>
</dbReference>
<dbReference type="SUPFAM" id="SSF51261">
    <property type="entry name" value="Duplicated hybrid motif"/>
    <property type="match status" value="1"/>
</dbReference>